<name>A0A9Q3HJ96_9BASI</name>
<reference evidence="4" key="1">
    <citation type="submission" date="2021-03" db="EMBL/GenBank/DDBJ databases">
        <title>Draft genome sequence of rust myrtle Austropuccinia psidii MF-1, a brazilian biotype.</title>
        <authorList>
            <person name="Quecine M.C."/>
            <person name="Pachon D.M.R."/>
            <person name="Bonatelli M.L."/>
            <person name="Correr F.H."/>
            <person name="Franceschini L.M."/>
            <person name="Leite T.F."/>
            <person name="Margarido G.R.A."/>
            <person name="Almeida C.A."/>
            <person name="Ferrarezi J.A."/>
            <person name="Labate C.A."/>
        </authorList>
    </citation>
    <scope>NUCLEOTIDE SEQUENCE</scope>
    <source>
        <strain evidence="4">MF-1</strain>
    </source>
</reference>
<feature type="compositionally biased region" description="Low complexity" evidence="2">
    <location>
        <begin position="242"/>
        <end position="254"/>
    </location>
</feature>
<gene>
    <name evidence="4" type="ORF">O181_043530</name>
</gene>
<protein>
    <recommendedName>
        <fullName evidence="3">DUF3835 domain-containing protein</fullName>
    </recommendedName>
</protein>
<evidence type="ECO:0000313" key="5">
    <source>
        <dbReference type="Proteomes" id="UP000765509"/>
    </source>
</evidence>
<comment type="caution">
    <text evidence="4">The sequence shown here is derived from an EMBL/GenBank/DDBJ whole genome shotgun (WGS) entry which is preliminary data.</text>
</comment>
<feature type="compositionally biased region" description="Acidic residues" evidence="2">
    <location>
        <begin position="335"/>
        <end position="358"/>
    </location>
</feature>
<feature type="compositionally biased region" description="Pro residues" evidence="2">
    <location>
        <begin position="280"/>
        <end position="291"/>
    </location>
</feature>
<dbReference type="EMBL" id="AVOT02017590">
    <property type="protein sequence ID" value="MBW0503815.1"/>
    <property type="molecule type" value="Genomic_DNA"/>
</dbReference>
<evidence type="ECO:0000313" key="4">
    <source>
        <dbReference type="EMBL" id="MBW0503815.1"/>
    </source>
</evidence>
<feature type="region of interest" description="Disordered" evidence="2">
    <location>
        <begin position="326"/>
        <end position="379"/>
    </location>
</feature>
<feature type="compositionally biased region" description="Polar residues" evidence="2">
    <location>
        <begin position="187"/>
        <end position="213"/>
    </location>
</feature>
<keyword evidence="1" id="KW-0175">Coiled coil</keyword>
<dbReference type="Pfam" id="PF12927">
    <property type="entry name" value="DUF3835"/>
    <property type="match status" value="2"/>
</dbReference>
<dbReference type="OrthoDB" id="2505177at2759"/>
<dbReference type="Proteomes" id="UP000765509">
    <property type="component" value="Unassembled WGS sequence"/>
</dbReference>
<evidence type="ECO:0000259" key="3">
    <source>
        <dbReference type="Pfam" id="PF12927"/>
    </source>
</evidence>
<organism evidence="4 5">
    <name type="scientific">Austropuccinia psidii MF-1</name>
    <dbReference type="NCBI Taxonomy" id="1389203"/>
    <lineage>
        <taxon>Eukaryota</taxon>
        <taxon>Fungi</taxon>
        <taxon>Dikarya</taxon>
        <taxon>Basidiomycota</taxon>
        <taxon>Pucciniomycotina</taxon>
        <taxon>Pucciniomycetes</taxon>
        <taxon>Pucciniales</taxon>
        <taxon>Sphaerophragmiaceae</taxon>
        <taxon>Austropuccinia</taxon>
    </lineage>
</organism>
<proteinExistence type="predicted"/>
<dbReference type="InterPro" id="IPR024325">
    <property type="entry name" value="DUF3835"/>
</dbReference>
<keyword evidence="5" id="KW-1185">Reference proteome</keyword>
<dbReference type="AlphaFoldDB" id="A0A9Q3HJ96"/>
<feature type="domain" description="DUF3835" evidence="3">
    <location>
        <begin position="598"/>
        <end position="662"/>
    </location>
</feature>
<feature type="compositionally biased region" description="Low complexity" evidence="2">
    <location>
        <begin position="159"/>
        <end position="168"/>
    </location>
</feature>
<evidence type="ECO:0000256" key="1">
    <source>
        <dbReference type="SAM" id="Coils"/>
    </source>
</evidence>
<accession>A0A9Q3HJ96</accession>
<feature type="domain" description="DUF3835" evidence="3">
    <location>
        <begin position="373"/>
        <end position="451"/>
    </location>
</feature>
<feature type="coiled-coil region" evidence="1">
    <location>
        <begin position="107"/>
        <end position="134"/>
    </location>
</feature>
<feature type="region of interest" description="Disordered" evidence="2">
    <location>
        <begin position="137"/>
        <end position="301"/>
    </location>
</feature>
<evidence type="ECO:0000256" key="2">
    <source>
        <dbReference type="SAM" id="MobiDB-lite"/>
    </source>
</evidence>
<sequence length="668" mass="72981">MATSKSILRPLKIPRAFRQSTQVDGKLTDQLPAGWSINDKDEILNEEGLVIVDIQEELDPDLSPVPSLTVSTSLTRNREAASKRDAIVVSDSDSGARQLPKDICDILDALELEEQAMQRDLKQQDDNLDESIDESLEQDEFVTPSELEQELAKTLDPQSSSLKNSSESQNDLKEWGKSGLDGLKNIFQASSRQSDPDQLSSSITLETPSTSKPDPQAHAMPPPLPHEADNNPKKSVRFAPETFSSQSSPSTTPFNPHSPITQNKKLSQGVMLPDVIERPPSSPPSVVPPLKNPMQADGINGRNAHLNHRLASLLPRSYMTTQNINSAQNASSDTAQEDDSDQELYDSQEDLDSNDDESAVWSNYNDDSEEDGSSWPPKDIDIQTALDWRQIALEYHTKRQGLGLGQGTGPLGGDHAPMDPDEPEWVPMDTRVQADGIPRQSDGLSRFRTGRAANRAGLVSTGPNAERVVNGKLFGTMPIIDGPSPTAGPAIYQIPGRSAQSTELDEDLSQAELELLMSRLEVLGMDEEKRIAAEQTGTALMDLMEKVRKGQVILDEQSQELLPNTSCGSTTLPTLLRAYPNCSSLPQDEPPQIKTASKIHRKSVAQHFSHNNANQTDQSAALASSILKNIQKQNNEILLSTCEAIPVTQTNKKLSRFKASKLSASKAS</sequence>